<feature type="transmembrane region" description="Helical" evidence="1">
    <location>
        <begin position="201"/>
        <end position="221"/>
    </location>
</feature>
<dbReference type="GO" id="GO:1902201">
    <property type="term" value="P:negative regulation of bacterial-type flagellum-dependent cell motility"/>
    <property type="evidence" value="ECO:0007669"/>
    <property type="project" value="TreeGrafter"/>
</dbReference>
<feature type="transmembrane region" description="Helical" evidence="1">
    <location>
        <begin position="35"/>
        <end position="57"/>
    </location>
</feature>
<organism evidence="3 4">
    <name type="scientific">Aquibacillus koreensis</name>
    <dbReference type="NCBI Taxonomy" id="279446"/>
    <lineage>
        <taxon>Bacteria</taxon>
        <taxon>Bacillati</taxon>
        <taxon>Bacillota</taxon>
        <taxon>Bacilli</taxon>
        <taxon>Bacillales</taxon>
        <taxon>Bacillaceae</taxon>
        <taxon>Aquibacillus</taxon>
    </lineage>
</organism>
<accession>A0A9X3WLM0</accession>
<keyword evidence="1" id="KW-0812">Transmembrane</keyword>
<dbReference type="InterPro" id="IPR000160">
    <property type="entry name" value="GGDEF_dom"/>
</dbReference>
<feature type="transmembrane region" description="Helical" evidence="1">
    <location>
        <begin position="6"/>
        <end position="26"/>
    </location>
</feature>
<dbReference type="NCBIfam" id="TIGR00254">
    <property type="entry name" value="GGDEF"/>
    <property type="match status" value="1"/>
</dbReference>
<dbReference type="InterPro" id="IPR029787">
    <property type="entry name" value="Nucleotide_cyclase"/>
</dbReference>
<keyword evidence="1" id="KW-1133">Transmembrane helix</keyword>
<protein>
    <submittedName>
        <fullName evidence="3">Diguanylate cyclase</fullName>
        <ecNumber evidence="3">2.7.7.65</ecNumber>
    </submittedName>
</protein>
<dbReference type="SUPFAM" id="SSF55073">
    <property type="entry name" value="Nucleotide cyclase"/>
    <property type="match status" value="1"/>
</dbReference>
<feature type="transmembrane region" description="Helical" evidence="1">
    <location>
        <begin position="144"/>
        <end position="165"/>
    </location>
</feature>
<dbReference type="EC" id="2.7.7.65" evidence="3"/>
<feature type="transmembrane region" description="Helical" evidence="1">
    <location>
        <begin position="69"/>
        <end position="89"/>
    </location>
</feature>
<dbReference type="Proteomes" id="UP001145072">
    <property type="component" value="Unassembled WGS sequence"/>
</dbReference>
<dbReference type="PANTHER" id="PTHR45138">
    <property type="entry name" value="REGULATORY COMPONENTS OF SENSORY TRANSDUCTION SYSTEM"/>
    <property type="match status" value="1"/>
</dbReference>
<dbReference type="Pfam" id="PF13188">
    <property type="entry name" value="PAS_8"/>
    <property type="match status" value="1"/>
</dbReference>
<dbReference type="FunFam" id="3.30.70.270:FF:000001">
    <property type="entry name" value="Diguanylate cyclase domain protein"/>
    <property type="match status" value="1"/>
</dbReference>
<feature type="domain" description="GGDEF" evidence="2">
    <location>
        <begin position="376"/>
        <end position="505"/>
    </location>
</feature>
<dbReference type="GO" id="GO:0005886">
    <property type="term" value="C:plasma membrane"/>
    <property type="evidence" value="ECO:0007669"/>
    <property type="project" value="TreeGrafter"/>
</dbReference>
<dbReference type="InterPro" id="IPR050469">
    <property type="entry name" value="Diguanylate_Cyclase"/>
</dbReference>
<name>A0A9X3WLM0_9BACI</name>
<evidence type="ECO:0000313" key="4">
    <source>
        <dbReference type="Proteomes" id="UP001145072"/>
    </source>
</evidence>
<dbReference type="RefSeq" id="WP_259866862.1">
    <property type="nucleotide sequence ID" value="NZ_JAMQJZ010000002.1"/>
</dbReference>
<dbReference type="Gene3D" id="3.30.70.270">
    <property type="match status" value="1"/>
</dbReference>
<keyword evidence="4" id="KW-1185">Reference proteome</keyword>
<gene>
    <name evidence="3" type="ORF">NC661_04150</name>
</gene>
<evidence type="ECO:0000256" key="1">
    <source>
        <dbReference type="SAM" id="Phobius"/>
    </source>
</evidence>
<dbReference type="AlphaFoldDB" id="A0A9X3WLM0"/>
<evidence type="ECO:0000259" key="2">
    <source>
        <dbReference type="PROSITE" id="PS50887"/>
    </source>
</evidence>
<dbReference type="InterPro" id="IPR031621">
    <property type="entry name" value="HisKA_7TM"/>
</dbReference>
<sequence length="505" mass="57716">MNWVDPYIFLLTMLGLFVLYLSIALLRSPRKLSRTLLACAAGLSGVFILLTVIELVISLPSLMIGLRNVQQISLVFTPIFLLGYAIELYQETPRKTIRLVSILSIPSIIDICLVFTDSFHGLMRESVTITTILNYTEVSTNTTALNSFFGVYPFVISLVTIFLLIRNMFDVPKHYRMIHFLSALVLTLPITMIIITSLLSFQIPGVFALSYSSMALLLIIVNKRMDINKVWPISRQEILENLSEGILLIDREGKILECNPAGFEIIKNIFGFDDYRKQVLHQSAIAVFQDVTPLIDALDRCTDATFQYERDGSYYDVTSSILGKKSNYLRLVVWKDITDKKEIEHQLRELAERDPLTKITNRRAFMEAYDRDIAEQERCFMLIDIDHFKMFNDQYGHVVGDEVLIHVARLMQRHFSDHLVTRIGGEEFAVLMKITADQSIELAEAFQAALKEEVFHMDSDIKEEITVSIGICTVRPNTPFKKAYQQADQAMYKAKNAGRDKVLTY</sequence>
<evidence type="ECO:0000313" key="3">
    <source>
        <dbReference type="EMBL" id="MDC3419554.1"/>
    </source>
</evidence>
<feature type="transmembrane region" description="Helical" evidence="1">
    <location>
        <begin position="96"/>
        <end position="116"/>
    </location>
</feature>
<dbReference type="InterPro" id="IPR000014">
    <property type="entry name" value="PAS"/>
</dbReference>
<dbReference type="CDD" id="cd01949">
    <property type="entry name" value="GGDEF"/>
    <property type="match status" value="1"/>
</dbReference>
<proteinExistence type="predicted"/>
<keyword evidence="1" id="KW-0472">Membrane</keyword>
<dbReference type="GO" id="GO:0052621">
    <property type="term" value="F:diguanylate cyclase activity"/>
    <property type="evidence" value="ECO:0007669"/>
    <property type="project" value="UniProtKB-EC"/>
</dbReference>
<dbReference type="SUPFAM" id="SSF55785">
    <property type="entry name" value="PYP-like sensor domain (PAS domain)"/>
    <property type="match status" value="1"/>
</dbReference>
<comment type="caution">
    <text evidence="3">The sequence shown here is derived from an EMBL/GenBank/DDBJ whole genome shotgun (WGS) entry which is preliminary data.</text>
</comment>
<dbReference type="Pfam" id="PF00990">
    <property type="entry name" value="GGDEF"/>
    <property type="match status" value="1"/>
</dbReference>
<keyword evidence="3" id="KW-0548">Nucleotidyltransferase</keyword>
<keyword evidence="3" id="KW-0808">Transferase</keyword>
<dbReference type="GO" id="GO:0043709">
    <property type="term" value="P:cell adhesion involved in single-species biofilm formation"/>
    <property type="evidence" value="ECO:0007669"/>
    <property type="project" value="TreeGrafter"/>
</dbReference>
<dbReference type="SMART" id="SM00267">
    <property type="entry name" value="GGDEF"/>
    <property type="match status" value="1"/>
</dbReference>
<dbReference type="Pfam" id="PF16927">
    <property type="entry name" value="HisKA_7TM"/>
    <property type="match status" value="1"/>
</dbReference>
<dbReference type="Gene3D" id="3.30.450.20">
    <property type="entry name" value="PAS domain"/>
    <property type="match status" value="1"/>
</dbReference>
<dbReference type="PANTHER" id="PTHR45138:SF9">
    <property type="entry name" value="DIGUANYLATE CYCLASE DGCM-RELATED"/>
    <property type="match status" value="1"/>
</dbReference>
<dbReference type="EMBL" id="JAMQJZ010000002">
    <property type="protein sequence ID" value="MDC3419554.1"/>
    <property type="molecule type" value="Genomic_DNA"/>
</dbReference>
<dbReference type="InterPro" id="IPR035965">
    <property type="entry name" value="PAS-like_dom_sf"/>
</dbReference>
<dbReference type="PROSITE" id="PS50887">
    <property type="entry name" value="GGDEF"/>
    <property type="match status" value="1"/>
</dbReference>
<dbReference type="InterPro" id="IPR043128">
    <property type="entry name" value="Rev_trsase/Diguanyl_cyclase"/>
</dbReference>
<feature type="transmembrane region" description="Helical" evidence="1">
    <location>
        <begin position="177"/>
        <end position="195"/>
    </location>
</feature>
<reference evidence="3" key="1">
    <citation type="submission" date="2022-06" db="EMBL/GenBank/DDBJ databases">
        <title>Aquibacillus sp. a new bacterium isolated from soil saline samples.</title>
        <authorList>
            <person name="Galisteo C."/>
            <person name="De La Haba R."/>
            <person name="Sanchez-Porro C."/>
            <person name="Ventosa A."/>
        </authorList>
    </citation>
    <scope>NUCLEOTIDE SEQUENCE</scope>
    <source>
        <strain evidence="3">JCM 12387</strain>
    </source>
</reference>